<dbReference type="Proteomes" id="UP000195696">
    <property type="component" value="Unassembled WGS sequence"/>
</dbReference>
<evidence type="ECO:0000313" key="2">
    <source>
        <dbReference type="Proteomes" id="UP000195696"/>
    </source>
</evidence>
<reference evidence="1 2" key="1">
    <citation type="submission" date="2016-08" db="EMBL/GenBank/DDBJ databases">
        <authorList>
            <person name="Seilhamer J.J."/>
        </authorList>
    </citation>
    <scope>NUCLEOTIDE SEQUENCE [LARGE SCALE GENOMIC DNA]</scope>
    <source>
        <strain evidence="1 2">SDA_GO95</strain>
    </source>
</reference>
<organism evidence="1 2">
    <name type="scientific">Bacillus mycoides</name>
    <dbReference type="NCBI Taxonomy" id="1405"/>
    <lineage>
        <taxon>Bacteria</taxon>
        <taxon>Bacillati</taxon>
        <taxon>Bacillota</taxon>
        <taxon>Bacilli</taxon>
        <taxon>Bacillales</taxon>
        <taxon>Bacillaceae</taxon>
        <taxon>Bacillus</taxon>
        <taxon>Bacillus cereus group</taxon>
    </lineage>
</organism>
<name>A0A1G4EMK3_BACMY</name>
<proteinExistence type="predicted"/>
<dbReference type="EMBL" id="FMAK01000026">
    <property type="protein sequence ID" value="SCB67336.1"/>
    <property type="molecule type" value="Genomic_DNA"/>
</dbReference>
<protein>
    <submittedName>
        <fullName evidence="1">Uncharacterized protein</fullName>
    </submittedName>
</protein>
<evidence type="ECO:0000313" key="1">
    <source>
        <dbReference type="EMBL" id="SCB67336.1"/>
    </source>
</evidence>
<gene>
    <name evidence="1" type="ORF">BWGO95_01459</name>
</gene>
<accession>A0A1G4EMK3</accession>
<sequence>MDGESIKERERSGEVTCILKIDNAYK</sequence>
<dbReference type="AlphaFoldDB" id="A0A1G4EMK3"/>